<evidence type="ECO:0000313" key="1">
    <source>
        <dbReference type="EMBL" id="KKL92678.1"/>
    </source>
</evidence>
<protein>
    <submittedName>
        <fullName evidence="1">Uncharacterized protein</fullName>
    </submittedName>
</protein>
<comment type="caution">
    <text evidence="1">The sequence shown here is derived from an EMBL/GenBank/DDBJ whole genome shotgun (WGS) entry which is preliminary data.</text>
</comment>
<accession>A0A0F9G1Y5</accession>
<name>A0A0F9G1Y5_9ZZZZ</name>
<dbReference type="AlphaFoldDB" id="A0A0F9G1Y5"/>
<sequence>MKIKTIIRQTRRDFQALYECEHCGDVVQKNGYDDTNFHHNVIPNMICHRCGQIADDNYRPLETKYPAGMVI</sequence>
<proteinExistence type="predicted"/>
<dbReference type="EMBL" id="LAZR01019400">
    <property type="protein sequence ID" value="KKL92678.1"/>
    <property type="molecule type" value="Genomic_DNA"/>
</dbReference>
<gene>
    <name evidence="1" type="ORF">LCGC14_1882340</name>
</gene>
<organism evidence="1">
    <name type="scientific">marine sediment metagenome</name>
    <dbReference type="NCBI Taxonomy" id="412755"/>
    <lineage>
        <taxon>unclassified sequences</taxon>
        <taxon>metagenomes</taxon>
        <taxon>ecological metagenomes</taxon>
    </lineage>
</organism>
<reference evidence="1" key="1">
    <citation type="journal article" date="2015" name="Nature">
        <title>Complex archaea that bridge the gap between prokaryotes and eukaryotes.</title>
        <authorList>
            <person name="Spang A."/>
            <person name="Saw J.H."/>
            <person name="Jorgensen S.L."/>
            <person name="Zaremba-Niedzwiedzka K."/>
            <person name="Martijn J."/>
            <person name="Lind A.E."/>
            <person name="van Eijk R."/>
            <person name="Schleper C."/>
            <person name="Guy L."/>
            <person name="Ettema T.J."/>
        </authorList>
    </citation>
    <scope>NUCLEOTIDE SEQUENCE</scope>
</reference>